<protein>
    <submittedName>
        <fullName evidence="5">Biotin/lipoyl-binding protein</fullName>
    </submittedName>
</protein>
<dbReference type="Gene3D" id="2.40.50.100">
    <property type="match status" value="1"/>
</dbReference>
<organism evidence="5">
    <name type="scientific">Aquifex aeolicus</name>
    <dbReference type="NCBI Taxonomy" id="63363"/>
    <lineage>
        <taxon>Bacteria</taxon>
        <taxon>Pseudomonadati</taxon>
        <taxon>Aquificota</taxon>
        <taxon>Aquificia</taxon>
        <taxon>Aquificales</taxon>
        <taxon>Aquificaceae</taxon>
        <taxon>Aquifex</taxon>
    </lineage>
</organism>
<proteinExistence type="predicted"/>
<dbReference type="InterPro" id="IPR050465">
    <property type="entry name" value="UPF0194_transport"/>
</dbReference>
<dbReference type="Pfam" id="PF25917">
    <property type="entry name" value="BSH_RND"/>
    <property type="match status" value="1"/>
</dbReference>
<evidence type="ECO:0000256" key="3">
    <source>
        <dbReference type="SAM" id="Coils"/>
    </source>
</evidence>
<dbReference type="Gene3D" id="1.10.287.470">
    <property type="entry name" value="Helix hairpin bin"/>
    <property type="match status" value="1"/>
</dbReference>
<dbReference type="PANTHER" id="PTHR32347:SF23">
    <property type="entry name" value="BLL5650 PROTEIN"/>
    <property type="match status" value="1"/>
</dbReference>
<keyword evidence="2 3" id="KW-0175">Coiled coil</keyword>
<comment type="subcellular location">
    <subcellularLocation>
        <location evidence="1">Cell envelope</location>
    </subcellularLocation>
</comment>
<accession>A0A7C5QFL9</accession>
<dbReference type="SUPFAM" id="SSF111369">
    <property type="entry name" value="HlyD-like secretion proteins"/>
    <property type="match status" value="1"/>
</dbReference>
<name>A0A7C5QFL9_AQUAO</name>
<evidence type="ECO:0000256" key="2">
    <source>
        <dbReference type="ARBA" id="ARBA00023054"/>
    </source>
</evidence>
<feature type="non-terminal residue" evidence="5">
    <location>
        <position position="267"/>
    </location>
</feature>
<comment type="caution">
    <text evidence="5">The sequence shown here is derived from an EMBL/GenBank/DDBJ whole genome shotgun (WGS) entry which is preliminary data.</text>
</comment>
<dbReference type="InterPro" id="IPR058625">
    <property type="entry name" value="MdtA-like_BSH"/>
</dbReference>
<evidence type="ECO:0000313" key="5">
    <source>
        <dbReference type="EMBL" id="HHJ64901.1"/>
    </source>
</evidence>
<evidence type="ECO:0000259" key="4">
    <source>
        <dbReference type="Pfam" id="PF25917"/>
    </source>
</evidence>
<feature type="domain" description="Multidrug resistance protein MdtA-like barrel-sandwich hybrid" evidence="4">
    <location>
        <begin position="95"/>
        <end position="265"/>
    </location>
</feature>
<dbReference type="Proteomes" id="UP000885792">
    <property type="component" value="Unassembled WGS sequence"/>
</dbReference>
<gene>
    <name evidence="5" type="ORF">ENJ61_08355</name>
</gene>
<dbReference type="GO" id="GO:0030313">
    <property type="term" value="C:cell envelope"/>
    <property type="evidence" value="ECO:0007669"/>
    <property type="project" value="UniProtKB-SubCell"/>
</dbReference>
<dbReference type="EMBL" id="DRNB01000308">
    <property type="protein sequence ID" value="HHJ64901.1"/>
    <property type="molecule type" value="Genomic_DNA"/>
</dbReference>
<reference evidence="5" key="1">
    <citation type="journal article" date="2020" name="mSystems">
        <title>Genome- and Community-Level Interaction Insights into Carbon Utilization and Element Cycling Functions of Hydrothermarchaeota in Hydrothermal Sediment.</title>
        <authorList>
            <person name="Zhou Z."/>
            <person name="Liu Y."/>
            <person name="Xu W."/>
            <person name="Pan J."/>
            <person name="Luo Z.H."/>
            <person name="Li M."/>
        </authorList>
    </citation>
    <scope>NUCLEOTIDE SEQUENCE [LARGE SCALE GENOMIC DNA]</scope>
    <source>
        <strain evidence="5">HyVt-501</strain>
    </source>
</reference>
<dbReference type="AlphaFoldDB" id="A0A7C5QFL9"/>
<sequence>MAGMCSARLRACFILPSSLISWARNSLRTSFLTTCAITPDFTIDIRMVALLLTLLIPLLLLTDHLPAGEEDRCFVESREVVRGIYGSGYVRGRKQVIVRPAVSGYVSELKVREGDSVRKGQVIARIDTGGLENRLRSLRERLALVEERLREGSDFRKSLEGNVAVRRENLEKARRRYLRRKELFRKGVIPEESLEEAERLFRIAEEEYRSALSTLRDRLRELSTERKALLEEIASLRREIERYTVRSPLSGVVLRVFVEEGDYVNPL</sequence>
<evidence type="ECO:0000256" key="1">
    <source>
        <dbReference type="ARBA" id="ARBA00004196"/>
    </source>
</evidence>
<dbReference type="PANTHER" id="PTHR32347">
    <property type="entry name" value="EFFLUX SYSTEM COMPONENT YKNX-RELATED"/>
    <property type="match status" value="1"/>
</dbReference>
<feature type="coiled-coil region" evidence="3">
    <location>
        <begin position="128"/>
        <end position="246"/>
    </location>
</feature>